<reference evidence="3" key="1">
    <citation type="submission" date="2016-10" db="EMBL/GenBank/DDBJ databases">
        <authorList>
            <person name="Chevignon G."/>
        </authorList>
    </citation>
    <scope>NUCLEOTIDE SEQUENCE [LARGE SCALE GENOMIC DNA]</scope>
    <source>
        <strain evidence="3">A2C</strain>
    </source>
</reference>
<sequence>MFIHTFFTQLFSPATAIKQLPETELKLTPQISKYEKKMNFNLGENNQLNIEIYGEKTLNFWKSLTPRRAVWCNTGKDSDGEDIYTNIRKLPTDQFELELKHHIKSKFIRVFKNFHQNSGQIKSSHATLKLYLHENESDYIDAMMNQEKTLGSDTYHINVFADSLVDYCDSKFDLLISSFSDALSRGLTQKENLRKTLLSKIEKRFSKKSCAAHLSEAAFTKNNLYQDIPIDTSNVRDMFYTKFLDKNLPKETRQVLFEIYETIKNRDKANQNLYKQASSIKDDLRENPNKINQIINENVQQIETTNNEVYEVKIDRVKKTIDIIPKNIKPDFTLKEVYDMLKKENISTSDFNIKELINLACQEGLREANRRSSFMSTNINEISEAMSTLACHGHTVPVSDFGDHGFQEKATHQYTPTVVPI</sequence>
<dbReference type="Proteomes" id="UP000792865">
    <property type="component" value="Chromosome"/>
</dbReference>
<dbReference type="EMBL" id="CP017606">
    <property type="protein sequence ID" value="ATW30505.1"/>
    <property type="molecule type" value="Genomic_DNA"/>
</dbReference>
<dbReference type="AlphaFoldDB" id="A0A2D3T9W9"/>
<dbReference type="Proteomes" id="UP000230008">
    <property type="component" value="Chromosome"/>
</dbReference>
<evidence type="ECO:0000313" key="3">
    <source>
        <dbReference type="Proteomes" id="UP000230008"/>
    </source>
</evidence>
<dbReference type="RefSeq" id="WP_095034603.1">
    <property type="nucleotide sequence ID" value="NZ_CAWNMT010000001.1"/>
</dbReference>
<proteinExistence type="predicted"/>
<evidence type="ECO:0000313" key="2">
    <source>
        <dbReference type="EMBL" id="ATW30505.1"/>
    </source>
</evidence>
<evidence type="ECO:0000313" key="1">
    <source>
        <dbReference type="EMBL" id="ASV34034.1"/>
    </source>
</evidence>
<organism evidence="2 3">
    <name type="scientific">Candidatus Williamhamiltonella defendens</name>
    <dbReference type="NCBI Taxonomy" id="138072"/>
    <lineage>
        <taxon>Bacteria</taxon>
        <taxon>Pseudomonadati</taxon>
        <taxon>Pseudomonadota</taxon>
        <taxon>Gammaproteobacteria</taxon>
        <taxon>Enterobacterales</taxon>
        <taxon>Enterobacteriaceae</taxon>
        <taxon>aphid secondary symbionts</taxon>
        <taxon>Candidatus Williamhamiltonella</taxon>
    </lineage>
</organism>
<reference evidence="1" key="2">
    <citation type="submission" date="2017-08" db="EMBL/GenBank/DDBJ databases">
        <title>Genome sequence of Candidatus Hamiltonella defensa from Acyrthosiphon pisum strain MI47.</title>
        <authorList>
            <person name="Patel V.A."/>
            <person name="Chevignon G."/>
            <person name="Russell J.A."/>
            <person name="Oliver K.M."/>
        </authorList>
    </citation>
    <scope>NUCLEOTIDE SEQUENCE</scope>
    <source>
        <strain evidence="1">MI47</strain>
    </source>
</reference>
<protein>
    <submittedName>
        <fullName evidence="2">Uncharacterized protein</fullName>
    </submittedName>
</protein>
<dbReference type="EMBL" id="CP022932">
    <property type="protein sequence ID" value="ASV34034.1"/>
    <property type="molecule type" value="Genomic_DNA"/>
</dbReference>
<reference evidence="2" key="4">
    <citation type="journal article" date="2018" name="Genome Biol. Evol.">
        <title>Culture-Facilitated Comparative Genomics of the Facultative Symbiont Hamiltonella defensa.</title>
        <authorList>
            <person name="Chevignon G."/>
            <person name="Boyd B.M."/>
            <person name="Brandt J.W."/>
            <person name="Oliver K.M."/>
            <person name="Strand M.R."/>
        </authorList>
    </citation>
    <scope>NUCLEOTIDE SEQUENCE</scope>
    <source>
        <strain evidence="2">A2C</strain>
    </source>
</reference>
<name>A0A2D3T9W9_9ENTR</name>
<accession>A0A2D3T9W9</accession>
<gene>
    <name evidence="2" type="ORF">BJP41_09415</name>
    <name evidence="1" type="ORF">CJJ18_08665</name>
</gene>
<reference evidence="3" key="3">
    <citation type="submission" date="2017-11" db="EMBL/GenBank/DDBJ databases">
        <title>PacBio sequencing of new strain of the secondary endosymbiont Candidatus Hamiltonella defensa.</title>
        <authorList>
            <person name="Strand M.R."/>
            <person name="Oliver K."/>
        </authorList>
    </citation>
    <scope>NUCLEOTIDE SEQUENCE [LARGE SCALE GENOMIC DNA]</scope>
    <source>
        <strain evidence="3">A2C</strain>
    </source>
</reference>